<keyword evidence="5" id="KW-1185">Reference proteome</keyword>
<evidence type="ECO:0000313" key="4">
    <source>
        <dbReference type="EMBL" id="SDY85247.1"/>
    </source>
</evidence>
<evidence type="ECO:0000259" key="3">
    <source>
        <dbReference type="Pfam" id="PF25116"/>
    </source>
</evidence>
<dbReference type="STRING" id="137265.SAMN05421684_1911"/>
<dbReference type="EMBL" id="FNQB01000001">
    <property type="protein sequence ID" value="SDY85247.1"/>
    <property type="molecule type" value="Genomic_DNA"/>
</dbReference>
<gene>
    <name evidence="4" type="ORF">SAMN05421684_1911</name>
</gene>
<evidence type="ECO:0000259" key="2">
    <source>
        <dbReference type="Pfam" id="PF25115"/>
    </source>
</evidence>
<feature type="domain" description="Agd3 CBM87" evidence="3">
    <location>
        <begin position="107"/>
        <end position="308"/>
    </location>
</feature>
<proteinExistence type="predicted"/>
<dbReference type="AlphaFoldDB" id="A0A1H3N8J4"/>
<dbReference type="OrthoDB" id="53191at2"/>
<dbReference type="InterPro" id="IPR056827">
    <property type="entry name" value="CBM87_Agd3"/>
</dbReference>
<dbReference type="Pfam" id="PF25115">
    <property type="entry name" value="Agd3_CE"/>
    <property type="match status" value="1"/>
</dbReference>
<dbReference type="Proteomes" id="UP000199632">
    <property type="component" value="Unassembled WGS sequence"/>
</dbReference>
<dbReference type="Pfam" id="PF25116">
    <property type="entry name" value="CBM87_Agd3"/>
    <property type="match status" value="1"/>
</dbReference>
<feature type="domain" description="Agd3 deacetylase" evidence="2">
    <location>
        <begin position="418"/>
        <end position="656"/>
    </location>
</feature>
<protein>
    <submittedName>
        <fullName evidence="4">Uncharacterized protein</fullName>
    </submittedName>
</protein>
<evidence type="ECO:0000256" key="1">
    <source>
        <dbReference type="SAM" id="SignalP"/>
    </source>
</evidence>
<evidence type="ECO:0000313" key="5">
    <source>
        <dbReference type="Proteomes" id="UP000199632"/>
    </source>
</evidence>
<feature type="chain" id="PRO_5011753803" evidence="1">
    <location>
        <begin position="36"/>
        <end position="722"/>
    </location>
</feature>
<organism evidence="4 5">
    <name type="scientific">Asanoa ishikariensis</name>
    <dbReference type="NCBI Taxonomy" id="137265"/>
    <lineage>
        <taxon>Bacteria</taxon>
        <taxon>Bacillati</taxon>
        <taxon>Actinomycetota</taxon>
        <taxon>Actinomycetes</taxon>
        <taxon>Micromonosporales</taxon>
        <taxon>Micromonosporaceae</taxon>
        <taxon>Asanoa</taxon>
    </lineage>
</organism>
<name>A0A1H3N8J4_9ACTN</name>
<reference evidence="5" key="1">
    <citation type="submission" date="2016-10" db="EMBL/GenBank/DDBJ databases">
        <authorList>
            <person name="Varghese N."/>
            <person name="Submissions S."/>
        </authorList>
    </citation>
    <scope>NUCLEOTIDE SEQUENCE [LARGE SCALE GENOMIC DNA]</scope>
    <source>
        <strain evidence="5">DSM 44718</strain>
    </source>
</reference>
<accession>A0A1H3N8J4</accession>
<feature type="signal peptide" evidence="1">
    <location>
        <begin position="1"/>
        <end position="35"/>
    </location>
</feature>
<keyword evidence="1" id="KW-0732">Signal</keyword>
<sequence length="722" mass="77340">MSGVAGKFIHSRSVRLASALCVPLLLIAGATPASAGTSVKADGDHQHAVLRGAVAAPKAVPGKPLPKVSGTVAVRPSLPLLPAPRGLTGPTRTSTALLVPPKLQLRALIVGVDAADWGVATWKQTVDRVGAAYDVLYSKTAPLTAADLVGVDGVGKYNAILLTSSSLLYDAGGGSFVSGLDATEWNTLWAYERDFAVRQAVLYTSYGAWPEDYCLTASSEVSVGDTPLSATLPAAGQALFDDLKTTAVVKIQQSYVYKTRIAAGCAASSILQSGADILGVQTTSTDGRERAALTFTSNQYLMQSNLLAYGLFRWASRGMYLGDQKHYLQVDIDDWFNSADHYTLPNGTIVTDPPYQVSGHDAYNLRQRMNNLRSWFPLANGFTFSLAYNGADADLTAVSGCSPNGGIETLTATSRCLRTYFRWLNHTYTHPELNFTTYAESAAEITQNRTLATTFSMSQPNTVLKTGEYSGLGVYNPDPNDDVNPPTDYGLGASNLNFLQAARDNGVQYVHGNMSFASHVPSCFNCGIDHPLEPSIMIVPDWPTNIAYHTTTPDEQTHFYNGFYGPNGRFPFFPVDQTYAQMKDYETNVALSHVATGSIYTHTFHIANVKDYGGGETLVTDWAHMVMQKYSALYKVPLLCLDWATLATNVKNRTRHMAVKAAGAKAVYDPSTGTIEVSSPTAGPLIVTGASAAGYTTYGAERTSTLTMAAGGTTTVIASPRS</sequence>
<dbReference type="InterPro" id="IPR056826">
    <property type="entry name" value="Agd3_CE"/>
</dbReference>